<sequence>MHRLAMLTNFLLACMAAFAMSSVHATEGAGGMYLLGSQALGAGNAPPPGWYLSTAMAQYSGKVGSASVGGVTLLYLKKRVDSMGVNLLYAPQTRIFGAQAAFSVTVPYAYLRLTGETTGRIEGVHSVSNTDVGDTAFSGRLGWKLSDSFSHAVAVIAWAPTGEYTKGFNASIGHNRWAFDLLWSMTYVSPTSHLELSGAIGYGVNGVNPVTHYRSGNEAHVELAVGKRLSPHWVVGLAGYGYRQVSPDDGSGDRLGGLQGRVFGAGPAVNYGTRLGTHAITVGVRYYREFGAVYHFHGDVAMLSATLRL</sequence>
<gene>
    <name evidence="2" type="ORF">H8F01_13310</name>
</gene>
<dbReference type="InterPro" id="IPR025737">
    <property type="entry name" value="FApF"/>
</dbReference>
<keyword evidence="1" id="KW-0732">Signal</keyword>
<protein>
    <submittedName>
        <fullName evidence="2">Transporter</fullName>
    </submittedName>
</protein>
<dbReference type="KEGG" id="dtl:H8F01_13310"/>
<organism evidence="2 3">
    <name type="scientific">Dyella telluris</name>
    <dbReference type="NCBI Taxonomy" id="2763498"/>
    <lineage>
        <taxon>Bacteria</taxon>
        <taxon>Pseudomonadati</taxon>
        <taxon>Pseudomonadota</taxon>
        <taxon>Gammaproteobacteria</taxon>
        <taxon>Lysobacterales</taxon>
        <taxon>Rhodanobacteraceae</taxon>
        <taxon>Dyella</taxon>
    </lineage>
</organism>
<feature type="chain" id="PRO_5028919559" evidence="1">
    <location>
        <begin position="26"/>
        <end position="309"/>
    </location>
</feature>
<dbReference type="Proteomes" id="UP000515873">
    <property type="component" value="Chromosome"/>
</dbReference>
<evidence type="ECO:0000256" key="1">
    <source>
        <dbReference type="SAM" id="SignalP"/>
    </source>
</evidence>
<proteinExistence type="predicted"/>
<dbReference type="Pfam" id="PF13557">
    <property type="entry name" value="Phenol_MetA_deg"/>
    <property type="match status" value="1"/>
</dbReference>
<feature type="signal peptide" evidence="1">
    <location>
        <begin position="1"/>
        <end position="25"/>
    </location>
</feature>
<keyword evidence="3" id="KW-1185">Reference proteome</keyword>
<name>A0A7G8PZZ6_9GAMM</name>
<reference evidence="2 3" key="1">
    <citation type="submission" date="2020-08" db="EMBL/GenBank/DDBJ databases">
        <title>Dyella sp. G9 isolated from forest soil.</title>
        <authorList>
            <person name="Fu J."/>
            <person name="Qiu L."/>
        </authorList>
    </citation>
    <scope>NUCLEOTIDE SEQUENCE [LARGE SCALE GENOMIC DNA]</scope>
    <source>
        <strain evidence="2 3">G9</strain>
    </source>
</reference>
<dbReference type="EMBL" id="CP060412">
    <property type="protein sequence ID" value="QNK00104.1"/>
    <property type="molecule type" value="Genomic_DNA"/>
</dbReference>
<evidence type="ECO:0000313" key="3">
    <source>
        <dbReference type="Proteomes" id="UP000515873"/>
    </source>
</evidence>
<evidence type="ECO:0000313" key="2">
    <source>
        <dbReference type="EMBL" id="QNK00104.1"/>
    </source>
</evidence>
<accession>A0A7G8PZZ6</accession>
<dbReference type="AlphaFoldDB" id="A0A7G8PZZ6"/>
<dbReference type="RefSeq" id="WP_187055584.1">
    <property type="nucleotide sequence ID" value="NZ_CP060412.1"/>
</dbReference>